<sequence length="47" mass="5986">MIRRVWILMPRSHFRILPIKISIHNWWILMPRSHFRILRIRILMHNS</sequence>
<dbReference type="EMBL" id="WVIE01000005">
    <property type="protein sequence ID" value="NDJ16837.1"/>
    <property type="molecule type" value="Genomic_DNA"/>
</dbReference>
<protein>
    <submittedName>
        <fullName evidence="1">Uncharacterized protein</fullName>
    </submittedName>
</protein>
<dbReference type="Proteomes" id="UP000646053">
    <property type="component" value="Unassembled WGS sequence"/>
</dbReference>
<evidence type="ECO:0000313" key="1">
    <source>
        <dbReference type="EMBL" id="NDJ16837.1"/>
    </source>
</evidence>
<evidence type="ECO:0000313" key="2">
    <source>
        <dbReference type="Proteomes" id="UP000646053"/>
    </source>
</evidence>
<comment type="caution">
    <text evidence="1">The sequence shown here is derived from an EMBL/GenBank/DDBJ whole genome shotgun (WGS) entry which is preliminary data.</text>
</comment>
<proteinExistence type="predicted"/>
<dbReference type="AlphaFoldDB" id="A0A8J7YY99"/>
<accession>A0A8J7YY99</accession>
<reference evidence="1" key="1">
    <citation type="submission" date="2019-12" db="EMBL/GenBank/DDBJ databases">
        <title>High-Quality draft genome sequences of three cyanobacteria isolated from the limestone walls of the Old Cathedral of Coimbra.</title>
        <authorList>
            <person name="Tiago I."/>
            <person name="Soares F."/>
            <person name="Portugal A."/>
        </authorList>
    </citation>
    <scope>NUCLEOTIDE SEQUENCE</scope>
    <source>
        <strain evidence="1">A</strain>
    </source>
</reference>
<keyword evidence="2" id="KW-1185">Reference proteome</keyword>
<organism evidence="1 2">
    <name type="scientific">Myxacorys almedinensis A</name>
    <dbReference type="NCBI Taxonomy" id="2690445"/>
    <lineage>
        <taxon>Bacteria</taxon>
        <taxon>Bacillati</taxon>
        <taxon>Cyanobacteriota</taxon>
        <taxon>Cyanophyceae</taxon>
        <taxon>Leptolyngbyales</taxon>
        <taxon>Leptolyngbyaceae</taxon>
        <taxon>Myxacorys</taxon>
        <taxon>Myxacorys almedinensis</taxon>
    </lineage>
</organism>
<name>A0A8J7YY99_9CYAN</name>
<gene>
    <name evidence="1" type="ORF">GS601_05955</name>
</gene>